<keyword evidence="1" id="KW-1133">Transmembrane helix</keyword>
<dbReference type="Gene3D" id="3.40.50.300">
    <property type="entry name" value="P-loop containing nucleotide triphosphate hydrolases"/>
    <property type="match status" value="1"/>
</dbReference>
<keyword evidence="4" id="KW-1185">Reference proteome</keyword>
<evidence type="ECO:0000256" key="1">
    <source>
        <dbReference type="SAM" id="Phobius"/>
    </source>
</evidence>
<feature type="transmembrane region" description="Helical" evidence="1">
    <location>
        <begin position="45"/>
        <end position="65"/>
    </location>
</feature>
<organism evidence="3 4">
    <name type="scientific">Streptomyces cavernicola</name>
    <dbReference type="NCBI Taxonomy" id="3043613"/>
    <lineage>
        <taxon>Bacteria</taxon>
        <taxon>Bacillati</taxon>
        <taxon>Actinomycetota</taxon>
        <taxon>Actinomycetes</taxon>
        <taxon>Kitasatosporales</taxon>
        <taxon>Streptomycetaceae</taxon>
        <taxon>Streptomyces</taxon>
    </lineage>
</organism>
<protein>
    <submittedName>
        <fullName evidence="3">NACHT domain-containing protein</fullName>
    </submittedName>
</protein>
<dbReference type="Proteomes" id="UP001223978">
    <property type="component" value="Unassembled WGS sequence"/>
</dbReference>
<feature type="transmembrane region" description="Helical" evidence="1">
    <location>
        <begin position="438"/>
        <end position="460"/>
    </location>
</feature>
<proteinExistence type="predicted"/>
<dbReference type="Pfam" id="PF05729">
    <property type="entry name" value="NACHT"/>
    <property type="match status" value="1"/>
</dbReference>
<dbReference type="Gene3D" id="2.130.10.10">
    <property type="entry name" value="YVTN repeat-like/Quinoprotein amine dehydrogenase"/>
    <property type="match status" value="1"/>
</dbReference>
<dbReference type="InterPro" id="IPR027417">
    <property type="entry name" value="P-loop_NTPase"/>
</dbReference>
<feature type="transmembrane region" description="Helical" evidence="1">
    <location>
        <begin position="547"/>
        <end position="574"/>
    </location>
</feature>
<feature type="transmembrane region" description="Helical" evidence="1">
    <location>
        <begin position="658"/>
        <end position="681"/>
    </location>
</feature>
<reference evidence="3 4" key="1">
    <citation type="submission" date="2023-05" db="EMBL/GenBank/DDBJ databases">
        <title>Draft genome sequence of Streptomyces sp. B-S-A6 isolated from a cave soil in Thailand.</title>
        <authorList>
            <person name="Chamroensaksri N."/>
            <person name="Muangham S."/>
        </authorList>
    </citation>
    <scope>NUCLEOTIDE SEQUENCE [LARGE SCALE GENOMIC DNA]</scope>
    <source>
        <strain evidence="3 4">B-S-A6</strain>
    </source>
</reference>
<keyword evidence="1" id="KW-0812">Transmembrane</keyword>
<evidence type="ECO:0000259" key="2">
    <source>
        <dbReference type="Pfam" id="PF05729"/>
    </source>
</evidence>
<comment type="caution">
    <text evidence="3">The sequence shown here is derived from an EMBL/GenBank/DDBJ whole genome shotgun (WGS) entry which is preliminary data.</text>
</comment>
<feature type="transmembrane region" description="Helical" evidence="1">
    <location>
        <begin position="512"/>
        <end position="535"/>
    </location>
</feature>
<dbReference type="EMBL" id="JASCIQ010000022">
    <property type="protein sequence ID" value="MDI3406353.1"/>
    <property type="molecule type" value="Genomic_DNA"/>
</dbReference>
<sequence length="1042" mass="111973">MSRLPQHIRRRRARLLLFGLLSLASLALAWWLLRLDGDQAFDQLVGLAGLLTALVALAVSLAQLLPPQPEPRDPEALADDLAATVRAQWREEVRARELRSPRVIPLSWAATARPVAEAPEALAGPQVGGRVLRLALDGRLDGSFDDAAARLADGYRGIPSGRLVVLGEPGAGKTVLAVMLTLGLLAGSREQRQPVPVLLPVSTWDPVSESFNDWAVRTLATAYYGGQPELPRRLLDERMLLPVLDGLDEMPEASRRSAVRALNSALGDGLGVVLTCRSAEYQDVIEGGSPVLRRAPVVEVAPVAAADAIAYLDEVSWPEGVDWQPVHDALRDRPGSPAAVALSTPLALSLARTVYLHRTAGPAELLDLDSPHAVEDHLVDHVVTAAYAAGPAAGERGEWWGRAEEAERYLTFLATYLHQHGERDLSWWQMSRRLLSSWAGIIVGLVVGVLGMIGVSLTLPLVDEDDGSPLDLAVLLGVVAAVLTMLTWYAVPDRAPSALSFALRGSLDRLRQGVRTGVTLTGILAMTVLGSSLVVTTLTDSWDTNAAYLYVGNLASAAGIAAAISLAFAVHFWIAASTEVSSGSGPLDLLRRDRTASLVGALVFGVVLGVTAVPLLILGRTGGEVLFAALTGWEHEPPPLDLLARAADGTNVFEEAPLALATTLLPALVCTVLVLVTRAWLRFRLVHAVLAVRGQLPWRLSGFLVEARDRQLLRQSAGAYQFRHVRLQERLANRKLAEDRTPRPRAEVTRRRRTRAALAAAVLLVCFLLVRATLPPDTSHAAMATGDVDAMVFSPPEHHTLLTLRNGTLRSWDTLTGAETWSARLPGVDSMSSDVQLVARRDAALLVGIVRSAGEMGRESFVVPWKGKPRPDSSFQEPVRKLERGTRFGPGGVLLGAGGRYMIAGMVVVDGRTGNTRGIPEDWPSTYGWWWGLSDDGTLLVMLDDTGELSVLDVRKKRLVCTAEGVRPWAMNADGTQFATARGGNVRTLDARCRATGEQVTVPSAVDTLALDESGRRLAVTADGITRLYDLPAPGVEAANSR</sequence>
<dbReference type="InterPro" id="IPR007111">
    <property type="entry name" value="NACHT_NTPase"/>
</dbReference>
<feature type="transmembrane region" description="Helical" evidence="1">
    <location>
        <begin position="756"/>
        <end position="774"/>
    </location>
</feature>
<evidence type="ECO:0000313" key="4">
    <source>
        <dbReference type="Proteomes" id="UP001223978"/>
    </source>
</evidence>
<dbReference type="SUPFAM" id="SSF50969">
    <property type="entry name" value="YVTN repeat-like/Quinoprotein amine dehydrogenase"/>
    <property type="match status" value="1"/>
</dbReference>
<accession>A0ABT6SDT2</accession>
<gene>
    <name evidence="3" type="ORF">QIS96_21400</name>
</gene>
<keyword evidence="1" id="KW-0472">Membrane</keyword>
<name>A0ABT6SDT2_9ACTN</name>
<dbReference type="SUPFAM" id="SSF52540">
    <property type="entry name" value="P-loop containing nucleoside triphosphate hydrolases"/>
    <property type="match status" value="1"/>
</dbReference>
<feature type="transmembrane region" description="Helical" evidence="1">
    <location>
        <begin position="472"/>
        <end position="491"/>
    </location>
</feature>
<evidence type="ECO:0000313" key="3">
    <source>
        <dbReference type="EMBL" id="MDI3406353.1"/>
    </source>
</evidence>
<dbReference type="InterPro" id="IPR011044">
    <property type="entry name" value="Quino_amine_DH_bsu"/>
</dbReference>
<feature type="domain" description="NACHT" evidence="2">
    <location>
        <begin position="163"/>
        <end position="312"/>
    </location>
</feature>
<feature type="transmembrane region" description="Helical" evidence="1">
    <location>
        <begin position="595"/>
        <end position="617"/>
    </location>
</feature>
<dbReference type="RefSeq" id="WP_282544284.1">
    <property type="nucleotide sequence ID" value="NZ_JASCIQ010000022.1"/>
</dbReference>
<dbReference type="InterPro" id="IPR015943">
    <property type="entry name" value="WD40/YVTN_repeat-like_dom_sf"/>
</dbReference>